<comment type="caution">
    <text evidence="1">The sequence shown here is derived from an EMBL/GenBank/DDBJ whole genome shotgun (WGS) entry which is preliminary data.</text>
</comment>
<evidence type="ECO:0000313" key="2">
    <source>
        <dbReference type="Proteomes" id="UP000821865"/>
    </source>
</evidence>
<sequence length="259" mass="28661">MDLFQHHGGLIVDEMKFFEHLSDTTAGLIEGFVDLGPFTSEGEKHTVCDHGMVIMFVPFVGKWTQVTLRPVRSGIAKDGNNVARPALQALHGITSSHTNPNSFEVQRVSLAFQLFSDKMTQGLRLHRAAIEDTCGDISATLHFFETIRALIQVMTSRFAAEALRQRSTSVDKLHSFLALLTSWELHTKGKQGFLSRSPATGLRVTLSSVLSLLDYLTESVGFKYLMTSRLSQDPVEHLFGIVRQSSGCKSLHLSSLSLL</sequence>
<proteinExistence type="predicted"/>
<dbReference type="EMBL" id="CM023474">
    <property type="protein sequence ID" value="KAH7948761.1"/>
    <property type="molecule type" value="Genomic_DNA"/>
</dbReference>
<reference evidence="1" key="1">
    <citation type="submission" date="2020-05" db="EMBL/GenBank/DDBJ databases">
        <title>Large-scale comparative analyses of tick genomes elucidate their genetic diversity and vector capacities.</title>
        <authorList>
            <person name="Jia N."/>
            <person name="Wang J."/>
            <person name="Shi W."/>
            <person name="Du L."/>
            <person name="Sun Y."/>
            <person name="Zhan W."/>
            <person name="Jiang J."/>
            <person name="Wang Q."/>
            <person name="Zhang B."/>
            <person name="Ji P."/>
            <person name="Sakyi L.B."/>
            <person name="Cui X."/>
            <person name="Yuan T."/>
            <person name="Jiang B."/>
            <person name="Yang W."/>
            <person name="Lam T.T.-Y."/>
            <person name="Chang Q."/>
            <person name="Ding S."/>
            <person name="Wang X."/>
            <person name="Zhu J."/>
            <person name="Ruan X."/>
            <person name="Zhao L."/>
            <person name="Wei J."/>
            <person name="Que T."/>
            <person name="Du C."/>
            <person name="Cheng J."/>
            <person name="Dai P."/>
            <person name="Han X."/>
            <person name="Huang E."/>
            <person name="Gao Y."/>
            <person name="Liu J."/>
            <person name="Shao H."/>
            <person name="Ye R."/>
            <person name="Li L."/>
            <person name="Wei W."/>
            <person name="Wang X."/>
            <person name="Wang C."/>
            <person name="Yang T."/>
            <person name="Huo Q."/>
            <person name="Li W."/>
            <person name="Guo W."/>
            <person name="Chen H."/>
            <person name="Zhou L."/>
            <person name="Ni X."/>
            <person name="Tian J."/>
            <person name="Zhou Y."/>
            <person name="Sheng Y."/>
            <person name="Liu T."/>
            <person name="Pan Y."/>
            <person name="Xia L."/>
            <person name="Li J."/>
            <person name="Zhao F."/>
            <person name="Cao W."/>
        </authorList>
    </citation>
    <scope>NUCLEOTIDE SEQUENCE</scope>
    <source>
        <strain evidence="1">Dsil-2018</strain>
    </source>
</reference>
<gene>
    <name evidence="1" type="ORF">HPB49_002023</name>
</gene>
<evidence type="ECO:0000313" key="1">
    <source>
        <dbReference type="EMBL" id="KAH7948761.1"/>
    </source>
</evidence>
<name>A0ACB8CNT7_DERSI</name>
<organism evidence="1 2">
    <name type="scientific">Dermacentor silvarum</name>
    <name type="common">Tick</name>
    <dbReference type="NCBI Taxonomy" id="543639"/>
    <lineage>
        <taxon>Eukaryota</taxon>
        <taxon>Metazoa</taxon>
        <taxon>Ecdysozoa</taxon>
        <taxon>Arthropoda</taxon>
        <taxon>Chelicerata</taxon>
        <taxon>Arachnida</taxon>
        <taxon>Acari</taxon>
        <taxon>Parasitiformes</taxon>
        <taxon>Ixodida</taxon>
        <taxon>Ixodoidea</taxon>
        <taxon>Ixodidae</taxon>
        <taxon>Rhipicephalinae</taxon>
        <taxon>Dermacentor</taxon>
    </lineage>
</organism>
<dbReference type="Proteomes" id="UP000821865">
    <property type="component" value="Chromosome 5"/>
</dbReference>
<protein>
    <submittedName>
        <fullName evidence="1">Uncharacterized protein</fullName>
    </submittedName>
</protein>
<keyword evidence="2" id="KW-1185">Reference proteome</keyword>
<accession>A0ACB8CNT7</accession>